<dbReference type="Proteomes" id="UP000030518">
    <property type="component" value="Unassembled WGS sequence"/>
</dbReference>
<dbReference type="InterPro" id="IPR050767">
    <property type="entry name" value="Sel1_AlgK"/>
</dbReference>
<dbReference type="OrthoDB" id="6019942at2"/>
<keyword evidence="3" id="KW-1185">Reference proteome</keyword>
<dbReference type="PATRIC" id="fig|1300345.3.peg.2386"/>
<comment type="caution">
    <text evidence="2">The sequence shown here is derived from an EMBL/GenBank/DDBJ whole genome shotgun (WGS) entry which is preliminary data.</text>
</comment>
<sequence>MTCRLMQRACATGVALALACAHAHAATPAKPAMPDVATDPAGAWQWQFDHGDYAQMWPGYDVLAKVGYTDVAVDADGCKANADALQQAIDKAPVSLALRRAAMLCAEAVGDDAAAERALVPLAALSKFALSGGADSPMGPPIRVLRHNDVYALVATMGLEYRYEYYQALHMQRTFPFFVAAWDPEKKVERHLRFDWVDSMMRTIRDPETRYPHYRTQLANAGVDANAKGNITAAVDYVAWRDSRMLPDPAARVERLRQGTVAGGVVSPHVWLIACAQNPALEKCGDGFVDAVLPMAERKFALPMTLLAYAYNEGVGLPRDAAAGKRLLDAADQRWERKGASVYYAVVWREAHPNTAYPADLRARIDSAASGGNESAKLLQVFDRITRDPKAPFSAAEVALLSTKAQNGTGFGLSLLSAGAKEQGAQDKALDYARRAAQAGSPDAQADVAWQLIYGADRTQRDDAEGEAMLVRAAHGASNWAGRQLATRAMVREDYAQAWNWLRDPGMNDDTDALMMIAALFIEEKKGVEGRKADGVNLLRELGAGGVAAANRTLALRLIEGNGLPKDVKEARRLLTIDADKGDHESQTQLGYQLLHGGFGAVDEAEGTKWMQRAIADRDAAGADGLAYWLFFTKATPEARKRALEIWRASMDFDAVGDGLANNYAWALCTIDDPTLRDGKTGLAATAKIDNPTIGEIDTIAACHAAAGDFAAAKAKQQEVIDLFAADLAAADKLRGGKPRDKDAQKQIDDQLATFRERLALYASGKDYRASKQ</sequence>
<evidence type="ECO:0000313" key="3">
    <source>
        <dbReference type="Proteomes" id="UP000030518"/>
    </source>
</evidence>
<accession>A0A0A2WZK0</accession>
<name>A0A0A2WZK0_9GAMM</name>
<dbReference type="RefSeq" id="WP_036170152.1">
    <property type="nucleotide sequence ID" value="NZ_JRKJ01000019.1"/>
</dbReference>
<organism evidence="2 3">
    <name type="scientific">Lysobacter dokdonensis DS-58</name>
    <dbReference type="NCBI Taxonomy" id="1300345"/>
    <lineage>
        <taxon>Bacteria</taxon>
        <taxon>Pseudomonadati</taxon>
        <taxon>Pseudomonadota</taxon>
        <taxon>Gammaproteobacteria</taxon>
        <taxon>Lysobacterales</taxon>
        <taxon>Lysobacteraceae</taxon>
        <taxon>Noviluteimonas</taxon>
    </lineage>
</organism>
<dbReference type="AlphaFoldDB" id="A0A0A2WZK0"/>
<dbReference type="SMART" id="SM00671">
    <property type="entry name" value="SEL1"/>
    <property type="match status" value="3"/>
</dbReference>
<dbReference type="PANTHER" id="PTHR11102">
    <property type="entry name" value="SEL-1-LIKE PROTEIN"/>
    <property type="match status" value="1"/>
</dbReference>
<proteinExistence type="predicted"/>
<evidence type="ECO:0000313" key="2">
    <source>
        <dbReference type="EMBL" id="KGQ18429.1"/>
    </source>
</evidence>
<dbReference type="STRING" id="1300345.LF41_724"/>
<dbReference type="PROSITE" id="PS51257">
    <property type="entry name" value="PROKAR_LIPOPROTEIN"/>
    <property type="match status" value="1"/>
</dbReference>
<dbReference type="EMBL" id="JRKJ01000019">
    <property type="protein sequence ID" value="KGQ18429.1"/>
    <property type="molecule type" value="Genomic_DNA"/>
</dbReference>
<protein>
    <submittedName>
        <fullName evidence="2">TPR domain containing protein</fullName>
    </submittedName>
</protein>
<reference evidence="2 3" key="1">
    <citation type="submission" date="2014-09" db="EMBL/GenBank/DDBJ databases">
        <title>Genome sequences of Lysobacter dokdonensis DS-58.</title>
        <authorList>
            <person name="Kim J.F."/>
            <person name="Kwak M.-J."/>
        </authorList>
    </citation>
    <scope>NUCLEOTIDE SEQUENCE [LARGE SCALE GENOMIC DNA]</scope>
    <source>
        <strain evidence="2 3">DS-58</strain>
    </source>
</reference>
<dbReference type="SUPFAM" id="SSF81901">
    <property type="entry name" value="HCP-like"/>
    <property type="match status" value="1"/>
</dbReference>
<dbReference type="PANTHER" id="PTHR11102:SF160">
    <property type="entry name" value="ERAD-ASSOCIATED E3 UBIQUITIN-PROTEIN LIGASE COMPONENT HRD3"/>
    <property type="match status" value="1"/>
</dbReference>
<dbReference type="InterPro" id="IPR011990">
    <property type="entry name" value="TPR-like_helical_dom_sf"/>
</dbReference>
<feature type="chain" id="PRO_5002007828" evidence="1">
    <location>
        <begin position="26"/>
        <end position="773"/>
    </location>
</feature>
<dbReference type="InterPro" id="IPR006597">
    <property type="entry name" value="Sel1-like"/>
</dbReference>
<feature type="signal peptide" evidence="1">
    <location>
        <begin position="1"/>
        <end position="25"/>
    </location>
</feature>
<evidence type="ECO:0000256" key="1">
    <source>
        <dbReference type="SAM" id="SignalP"/>
    </source>
</evidence>
<dbReference type="Gene3D" id="1.25.40.10">
    <property type="entry name" value="Tetratricopeptide repeat domain"/>
    <property type="match status" value="2"/>
</dbReference>
<gene>
    <name evidence="2" type="ORF">LF41_724</name>
</gene>
<keyword evidence="1" id="KW-0732">Signal</keyword>